<reference evidence="2 3" key="1">
    <citation type="submission" date="2020-11" db="EMBL/GenBank/DDBJ databases">
        <title>Pseudonocardia abyssalis sp. nov. and Pseudonocardia oceani sp. nov., description and phylogenomic analysis of two novel actinomycetes isolated from the deep Southern Ocean.</title>
        <authorList>
            <person name="Parra J."/>
        </authorList>
    </citation>
    <scope>NUCLEOTIDE SEQUENCE [LARGE SCALE GENOMIC DNA]</scope>
    <source>
        <strain evidence="2 3">KRD-168</strain>
    </source>
</reference>
<evidence type="ECO:0000313" key="3">
    <source>
        <dbReference type="Proteomes" id="UP000694287"/>
    </source>
</evidence>
<comment type="caution">
    <text evidence="2">The sequence shown here is derived from an EMBL/GenBank/DDBJ whole genome shotgun (WGS) entry which is preliminary data.</text>
</comment>
<dbReference type="PANTHER" id="PTHR43537">
    <property type="entry name" value="TRANSCRIPTIONAL REGULATOR, GNTR FAMILY"/>
    <property type="match status" value="1"/>
</dbReference>
<dbReference type="EMBL" id="JADQDK010000001">
    <property type="protein sequence ID" value="MBW0133108.1"/>
    <property type="molecule type" value="Genomic_DNA"/>
</dbReference>
<feature type="domain" description="GntR C-terminal" evidence="1">
    <location>
        <begin position="81"/>
        <end position="206"/>
    </location>
</feature>
<sequence>MEILRSGHPAGTRLGLRTELISRFEVSPGVMNEALRLLRERELITVKPGPSGGVFTADQPPGVRLGALDLWFQGLTIPPLEIFESRMLLEEMFNNLALQHSTPHDHVAMERGLQRMTTSAGDPRGFFEANVEFHRAIAASTRVTVLTSIYDSLVTVLTGALVRAVWTDGHEETIDHNLRVHGQILEAIRAKDRKRLETATRLHRVDMVSIAQPEKSPVVHIDLSPTGSTATHDVG</sequence>
<keyword evidence="3" id="KW-1185">Reference proteome</keyword>
<dbReference type="Proteomes" id="UP000694287">
    <property type="component" value="Unassembled WGS sequence"/>
</dbReference>
<evidence type="ECO:0000259" key="1">
    <source>
        <dbReference type="SMART" id="SM00895"/>
    </source>
</evidence>
<dbReference type="SMART" id="SM00895">
    <property type="entry name" value="FCD"/>
    <property type="match status" value="1"/>
</dbReference>
<accession>A0ABS6UMH4</accession>
<organism evidence="2 3">
    <name type="scientific">Pseudonocardia abyssalis</name>
    <dbReference type="NCBI Taxonomy" id="2792008"/>
    <lineage>
        <taxon>Bacteria</taxon>
        <taxon>Bacillati</taxon>
        <taxon>Actinomycetota</taxon>
        <taxon>Actinomycetes</taxon>
        <taxon>Pseudonocardiales</taxon>
        <taxon>Pseudonocardiaceae</taxon>
        <taxon>Pseudonocardia</taxon>
    </lineage>
</organism>
<protein>
    <submittedName>
        <fullName evidence="2">FadR family transcriptional regulator</fullName>
    </submittedName>
</protein>
<evidence type="ECO:0000313" key="2">
    <source>
        <dbReference type="EMBL" id="MBW0133108.1"/>
    </source>
</evidence>
<gene>
    <name evidence="2" type="ORF">I4I81_02390</name>
</gene>
<proteinExistence type="predicted"/>
<dbReference type="InterPro" id="IPR011711">
    <property type="entry name" value="GntR_C"/>
</dbReference>
<name>A0ABS6UMH4_9PSEU</name>
<dbReference type="PANTHER" id="PTHR43537:SF5">
    <property type="entry name" value="UXU OPERON TRANSCRIPTIONAL REGULATOR"/>
    <property type="match status" value="1"/>
</dbReference>
<dbReference type="Pfam" id="PF07729">
    <property type="entry name" value="FCD"/>
    <property type="match status" value="1"/>
</dbReference>